<feature type="compositionally biased region" description="Basic and acidic residues" evidence="1">
    <location>
        <begin position="351"/>
        <end position="363"/>
    </location>
</feature>
<protein>
    <submittedName>
        <fullName evidence="2">Uncharacterized protein</fullName>
    </submittedName>
</protein>
<feature type="region of interest" description="Disordered" evidence="1">
    <location>
        <begin position="351"/>
        <end position="372"/>
    </location>
</feature>
<feature type="non-terminal residue" evidence="2">
    <location>
        <position position="1"/>
    </location>
</feature>
<reference evidence="2" key="1">
    <citation type="submission" date="2023-10" db="EMBL/GenBank/DDBJ databases">
        <authorList>
            <person name="Chen Y."/>
            <person name="Shah S."/>
            <person name="Dougan E. K."/>
            <person name="Thang M."/>
            <person name="Chan C."/>
        </authorList>
    </citation>
    <scope>NUCLEOTIDE SEQUENCE [LARGE SCALE GENOMIC DNA]</scope>
</reference>
<comment type="caution">
    <text evidence="2">The sequence shown here is derived from an EMBL/GenBank/DDBJ whole genome shotgun (WGS) entry which is preliminary data.</text>
</comment>
<sequence length="1063" mass="113789">VSQLHEDSADLSRHLHRLLAEQAQHALTSDGFFLYAIGPVVTTIASQVGVLFNELLPGRVITVHYSSDYGIWHEKRPPGRIYRFRTYPTEFELMSMVRDARRHAHDVGLDVDEPPCFTRGAESLGGAVTVNFGEADAEGPDAANISGTDTVPRGGAGARRLSASEAPPLGMVWVITKTVPPECQHGDEVTPAAGDLIWGESSLRSKACVFIAPIETLPTPVTDAVRGEDGDDDARLLSALTRNREGRRLRDFHDAVDQMRQEVLGVFRWMLESGCTGHSGAALIYDFLGCASEVAPAHDQVNGSSHARLEVVARTYQLIEETMGSMKIEGVVCTSSAAECAAEQLAEETEIQKQRRKAREEKSASAGAPAAAPTDWGRALCFAQKAHERAPGQRDALRRPAPWALATAGLAARGEADAAASISMLGGQLHRPRATSRDIEHVIGHCAFAAPCRCESLSSFSAAKGRAQQGDPRARPLRGSARRGLEICRGLLIAFSGDLDAEWSRGVVVADASESGRASAVADWGAADVVAVGRRHERKRFCRAREEGGRQRPHDRASRAAEAALLEVFKIALHSERAGAKLPRRQGQQLRRRRRGTQTASGGGDEAGRGGCGGQAESVAVRQPDGAVIGIESVWHASGGDAAAGCRAGEVLRPPLPGQGGASKGEKLLAAIAMRVPSYQSKGRPALPRAGMPRPSRTRRTLPWAACVGVAGRLRRLSDKVELAVFWLMRAGNYPRLGKAFWLTKGRVFPIQAVDVAGLWLAMLSVQLAAGPPSDQLWTCSTPEAKQTFDKAAASLDFRALQPALYAARRSGASIDRHAGRISLQEVKRRGRWRQPAPVRRHEKRGLIQTARSGMNERAREYSLQAEAELPALLAAAAWGVGSTTDKLEEAFRAAKRGAGSEATPSAPEAKQQLRQMGKVEVASGCCKLGVSRSCLGHPRAGLVCESMQAFDVGKEHGRAGTVVSTELPGKKAKDRGEAKGKKLVGSVVEVHANPGVKRVEVMVVPLDPPLVDLEATACEILELEEKPDTAKAANTKAAEATVMAGLVRTGQLLKEDATEHAI</sequence>
<organism evidence="2 3">
    <name type="scientific">Prorocentrum cordatum</name>
    <dbReference type="NCBI Taxonomy" id="2364126"/>
    <lineage>
        <taxon>Eukaryota</taxon>
        <taxon>Sar</taxon>
        <taxon>Alveolata</taxon>
        <taxon>Dinophyceae</taxon>
        <taxon>Prorocentrales</taxon>
        <taxon>Prorocentraceae</taxon>
        <taxon>Prorocentrum</taxon>
    </lineage>
</organism>
<proteinExistence type="predicted"/>
<keyword evidence="3" id="KW-1185">Reference proteome</keyword>
<feature type="compositionally biased region" description="Gly residues" evidence="1">
    <location>
        <begin position="601"/>
        <end position="614"/>
    </location>
</feature>
<accession>A0ABN9WGA3</accession>
<evidence type="ECO:0000256" key="1">
    <source>
        <dbReference type="SAM" id="MobiDB-lite"/>
    </source>
</evidence>
<name>A0ABN9WGA3_9DINO</name>
<gene>
    <name evidence="2" type="ORF">PCOR1329_LOCUS67099</name>
</gene>
<dbReference type="Proteomes" id="UP001189429">
    <property type="component" value="Unassembled WGS sequence"/>
</dbReference>
<evidence type="ECO:0000313" key="2">
    <source>
        <dbReference type="EMBL" id="CAK0885489.1"/>
    </source>
</evidence>
<feature type="region of interest" description="Disordered" evidence="1">
    <location>
        <begin position="580"/>
        <end position="617"/>
    </location>
</feature>
<evidence type="ECO:0000313" key="3">
    <source>
        <dbReference type="Proteomes" id="UP001189429"/>
    </source>
</evidence>
<dbReference type="EMBL" id="CAUYUJ010018678">
    <property type="protein sequence ID" value="CAK0885489.1"/>
    <property type="molecule type" value="Genomic_DNA"/>
</dbReference>
<feature type="region of interest" description="Disordered" evidence="1">
    <location>
        <begin position="139"/>
        <end position="161"/>
    </location>
</feature>
<feature type="non-terminal residue" evidence="2">
    <location>
        <position position="1063"/>
    </location>
</feature>